<dbReference type="VEuPathDB" id="FungiDB:MUCCIDRAFT_83031"/>
<organism evidence="1 2">
    <name type="scientific">Mucor lusitanicus CBS 277.49</name>
    <dbReference type="NCBI Taxonomy" id="747725"/>
    <lineage>
        <taxon>Eukaryota</taxon>
        <taxon>Fungi</taxon>
        <taxon>Fungi incertae sedis</taxon>
        <taxon>Mucoromycota</taxon>
        <taxon>Mucoromycotina</taxon>
        <taxon>Mucoromycetes</taxon>
        <taxon>Mucorales</taxon>
        <taxon>Mucorineae</taxon>
        <taxon>Mucoraceae</taxon>
        <taxon>Mucor</taxon>
    </lineage>
</organism>
<dbReference type="Proteomes" id="UP000077051">
    <property type="component" value="Unassembled WGS sequence"/>
</dbReference>
<evidence type="ECO:0000313" key="1">
    <source>
        <dbReference type="EMBL" id="OAD02644.1"/>
    </source>
</evidence>
<dbReference type="AlphaFoldDB" id="A0A168KQB5"/>
<sequence>MNDVESVVIGELYAPQLLSDQEIQYYLSLINFKFIMQIYESALILQNQIKETTPSGREVTQATFGCGLKKYSYTALKGVHDHRDLYSSRKVQNNHQRLNNRRGGGLQIMNKIIEHISNANYFAALARDRGSLHESITPFHWTFRYRSWR</sequence>
<name>A0A168KQB5_MUCCL</name>
<evidence type="ECO:0000313" key="2">
    <source>
        <dbReference type="Proteomes" id="UP000077051"/>
    </source>
</evidence>
<protein>
    <submittedName>
        <fullName evidence="1">Uncharacterized protein</fullName>
    </submittedName>
</protein>
<reference evidence="1 2" key="1">
    <citation type="submission" date="2015-06" db="EMBL/GenBank/DDBJ databases">
        <title>Expansion of signal transduction pathways in fungi by whole-genome duplication.</title>
        <authorList>
            <consortium name="DOE Joint Genome Institute"/>
            <person name="Corrochano L.M."/>
            <person name="Kuo A."/>
            <person name="Marcet-Houben M."/>
            <person name="Polaino S."/>
            <person name="Salamov A."/>
            <person name="Villalobos J.M."/>
            <person name="Alvarez M.I."/>
            <person name="Avalos J."/>
            <person name="Benito E.P."/>
            <person name="Benoit I."/>
            <person name="Burger G."/>
            <person name="Camino L.P."/>
            <person name="Canovas D."/>
            <person name="Cerda-Olmedo E."/>
            <person name="Cheng J.-F."/>
            <person name="Dominguez A."/>
            <person name="Elias M."/>
            <person name="Eslava A.P."/>
            <person name="Glaser F."/>
            <person name="Grimwood J."/>
            <person name="Gutierrez G."/>
            <person name="Heitman J."/>
            <person name="Henrissat B."/>
            <person name="Iturriaga E.A."/>
            <person name="Lang B.F."/>
            <person name="Lavin J.L."/>
            <person name="Lee S."/>
            <person name="Li W."/>
            <person name="Lindquist E."/>
            <person name="Lopez-Garcia S."/>
            <person name="Luque E.M."/>
            <person name="Marcos A.T."/>
            <person name="Martin J."/>
            <person name="Mccluskey K."/>
            <person name="Medina H.R."/>
            <person name="Miralles-Duran A."/>
            <person name="Miyazaki A."/>
            <person name="Munoz-Torres E."/>
            <person name="Oguiza J.A."/>
            <person name="Ohm R."/>
            <person name="Olmedo M."/>
            <person name="Orejas M."/>
            <person name="Ortiz-Castellanos L."/>
            <person name="Pisabarro A.G."/>
            <person name="Rodriguez-Romero J."/>
            <person name="Ruiz-Herrera J."/>
            <person name="Ruiz-Vazquez R."/>
            <person name="Sanz C."/>
            <person name="Schackwitz W."/>
            <person name="Schmutz J."/>
            <person name="Shahriari M."/>
            <person name="Shelest E."/>
            <person name="Silva-Franco F."/>
            <person name="Soanes D."/>
            <person name="Syed K."/>
            <person name="Tagua V.G."/>
            <person name="Talbot N.J."/>
            <person name="Thon M."/>
            <person name="De Vries R.P."/>
            <person name="Wiebenga A."/>
            <person name="Yadav J.S."/>
            <person name="Braun E.L."/>
            <person name="Baker S."/>
            <person name="Garre V."/>
            <person name="Horwitz B."/>
            <person name="Torres-Martinez S."/>
            <person name="Idnurm A."/>
            <person name="Herrera-Estrella A."/>
            <person name="Gabaldon T."/>
            <person name="Grigoriev I.V."/>
        </authorList>
    </citation>
    <scope>NUCLEOTIDE SEQUENCE [LARGE SCALE GENOMIC DNA]</scope>
    <source>
        <strain evidence="1 2">CBS 277.49</strain>
    </source>
</reference>
<comment type="caution">
    <text evidence="1">The sequence shown here is derived from an EMBL/GenBank/DDBJ whole genome shotgun (WGS) entry which is preliminary data.</text>
</comment>
<proteinExistence type="predicted"/>
<keyword evidence="2" id="KW-1185">Reference proteome</keyword>
<accession>A0A168KQB5</accession>
<dbReference type="EMBL" id="AMYB01000005">
    <property type="protein sequence ID" value="OAD02644.1"/>
    <property type="molecule type" value="Genomic_DNA"/>
</dbReference>
<gene>
    <name evidence="1" type="ORF">MUCCIDRAFT_83031</name>
</gene>